<evidence type="ECO:0000313" key="2">
    <source>
        <dbReference type="EMBL" id="REF35994.1"/>
    </source>
</evidence>
<comment type="caution">
    <text evidence="2">The sequence shown here is derived from an EMBL/GenBank/DDBJ whole genome shotgun (WGS) entry which is preliminary data.</text>
</comment>
<dbReference type="EMBL" id="QTUC01000001">
    <property type="protein sequence ID" value="REF35994.1"/>
    <property type="molecule type" value="Genomic_DNA"/>
</dbReference>
<gene>
    <name evidence="2" type="ORF">DFJ64_1388</name>
</gene>
<dbReference type="InterPro" id="IPR011009">
    <property type="entry name" value="Kinase-like_dom_sf"/>
</dbReference>
<reference evidence="2 3" key="1">
    <citation type="submission" date="2018-08" db="EMBL/GenBank/DDBJ databases">
        <title>Sequencing the genomes of 1000 actinobacteria strains.</title>
        <authorList>
            <person name="Klenk H.-P."/>
        </authorList>
    </citation>
    <scope>NUCLEOTIDE SEQUENCE [LARGE SCALE GENOMIC DNA]</scope>
    <source>
        <strain evidence="2 3">DSM 22891</strain>
    </source>
</reference>
<organism evidence="2 3">
    <name type="scientific">Thermasporomyces composti</name>
    <dbReference type="NCBI Taxonomy" id="696763"/>
    <lineage>
        <taxon>Bacteria</taxon>
        <taxon>Bacillati</taxon>
        <taxon>Actinomycetota</taxon>
        <taxon>Actinomycetes</taxon>
        <taxon>Propionibacteriales</taxon>
        <taxon>Nocardioidaceae</taxon>
        <taxon>Thermasporomyces</taxon>
    </lineage>
</organism>
<dbReference type="OrthoDB" id="236897at2"/>
<keyword evidence="3" id="KW-1185">Reference proteome</keyword>
<dbReference type="Pfam" id="PF01636">
    <property type="entry name" value="APH"/>
    <property type="match status" value="1"/>
</dbReference>
<dbReference type="GO" id="GO:0016301">
    <property type="term" value="F:kinase activity"/>
    <property type="evidence" value="ECO:0007669"/>
    <property type="project" value="UniProtKB-KW"/>
</dbReference>
<dbReference type="Gene3D" id="3.90.1200.10">
    <property type="match status" value="1"/>
</dbReference>
<evidence type="ECO:0000259" key="1">
    <source>
        <dbReference type="Pfam" id="PF01636"/>
    </source>
</evidence>
<evidence type="ECO:0000313" key="3">
    <source>
        <dbReference type="Proteomes" id="UP000256485"/>
    </source>
</evidence>
<sequence length="259" mass="29416">MVDQVVRGTTRRVERVGDTIRRPVAPWTPAVHALLRHLESVGFPASPRVLGFDQEGREILTYIEGESGAAGWAKVVTEDGLRAVARLLRDYHQAVAGWKRDPDLLWASGIHEPGSDPNNPDEVVCHGDFGPWNIVWRGDRPVGIIDWDFAYPAPPRRDIVYALEYLTPFRGDAECVRSLHYAKPPNRRRRLEIFAEAYGLTSIDGLVDEILAGQRETYETVRRLAEAGAEPQATWARQGYLDHLRQRLQWSEELRSLFD</sequence>
<dbReference type="SUPFAM" id="SSF56112">
    <property type="entry name" value="Protein kinase-like (PK-like)"/>
    <property type="match status" value="1"/>
</dbReference>
<dbReference type="AlphaFoldDB" id="A0A3D9VCU8"/>
<dbReference type="Proteomes" id="UP000256485">
    <property type="component" value="Unassembled WGS sequence"/>
</dbReference>
<keyword evidence="2" id="KW-0418">Kinase</keyword>
<name>A0A3D9VCU8_THECX</name>
<accession>A0A3D9VCU8</accession>
<feature type="domain" description="Aminoglycoside phosphotransferase" evidence="1">
    <location>
        <begin position="117"/>
        <end position="179"/>
    </location>
</feature>
<proteinExistence type="predicted"/>
<keyword evidence="2" id="KW-0808">Transferase</keyword>
<dbReference type="InterPro" id="IPR002575">
    <property type="entry name" value="Aminoglycoside_PTrfase"/>
</dbReference>
<protein>
    <submittedName>
        <fullName evidence="2">Ser/Thr protein kinase RdoA (MazF antagonist)</fullName>
    </submittedName>
</protein>